<name>A0A014QUV2_9HYPO</name>
<evidence type="ECO:0008006" key="3">
    <source>
        <dbReference type="Google" id="ProtNLM"/>
    </source>
</evidence>
<evidence type="ECO:0000313" key="1">
    <source>
        <dbReference type="EMBL" id="EXU97467.1"/>
    </source>
</evidence>
<dbReference type="PANTHER" id="PTHR34776">
    <property type="entry name" value="F17F16.3 PROTEIN"/>
    <property type="match status" value="1"/>
</dbReference>
<dbReference type="eggNOG" id="ENOG502S2IV">
    <property type="taxonomic scope" value="Eukaryota"/>
</dbReference>
<protein>
    <recommendedName>
        <fullName evidence="3">BTB domain transcription factor</fullName>
    </recommendedName>
</protein>
<accession>A0A014QUV2</accession>
<dbReference type="AlphaFoldDB" id="A0A014QUV2"/>
<dbReference type="EMBL" id="JELW01000036">
    <property type="protein sequence ID" value="EXU97467.1"/>
    <property type="molecule type" value="Genomic_DNA"/>
</dbReference>
<dbReference type="OrthoDB" id="1028014at2759"/>
<comment type="caution">
    <text evidence="1">The sequence shown here is derived from an EMBL/GenBank/DDBJ whole genome shotgun (WGS) entry which is preliminary data.</text>
</comment>
<sequence length="249" mass="27322">MAAKHSADSCVILEAGVFSLLIRARVGTDTSDQVNDINSIARSYILLQPIARAEQAVKQTLANKNAARVLILPKKALPSKGERFMAFVAKANASDDDVKDELTTAADYETKTAGIHHTPAATKVCEGTYTLSSAGGRTHLVYVITQPETLGKFLREHLKVQVRGSFLISTRNPTYEGPANVQLPVGPEFSEQILSDFRSLRWIPSTPDHLDYTNAQFLLIGEKSVVEEDGESEDVDHELEIKIEDVDMV</sequence>
<organism evidence="1 2">
    <name type="scientific">Metarhizium robertsii</name>
    <dbReference type="NCBI Taxonomy" id="568076"/>
    <lineage>
        <taxon>Eukaryota</taxon>
        <taxon>Fungi</taxon>
        <taxon>Dikarya</taxon>
        <taxon>Ascomycota</taxon>
        <taxon>Pezizomycotina</taxon>
        <taxon>Sordariomycetes</taxon>
        <taxon>Hypocreomycetidae</taxon>
        <taxon>Hypocreales</taxon>
        <taxon>Clavicipitaceae</taxon>
        <taxon>Metarhizium</taxon>
    </lineage>
</organism>
<evidence type="ECO:0000313" key="2">
    <source>
        <dbReference type="Proteomes" id="UP000030151"/>
    </source>
</evidence>
<dbReference type="PANTHER" id="PTHR34776:SF1">
    <property type="entry name" value="F17F16.3 PROTEIN"/>
    <property type="match status" value="1"/>
</dbReference>
<reference evidence="1 2" key="1">
    <citation type="submission" date="2014-02" db="EMBL/GenBank/DDBJ databases">
        <title>The genome sequence of the entomopathogenic fungus Metarhizium robertsii ARSEF 2575.</title>
        <authorList>
            <person name="Giuliano Garisto Donzelli B."/>
            <person name="Roe B.A."/>
            <person name="Macmil S.L."/>
            <person name="Krasnoff S.B."/>
            <person name="Gibson D.M."/>
        </authorList>
    </citation>
    <scope>NUCLEOTIDE SEQUENCE [LARGE SCALE GENOMIC DNA]</scope>
    <source>
        <strain evidence="1 2">ARSEF 2575</strain>
    </source>
</reference>
<proteinExistence type="predicted"/>
<dbReference type="Proteomes" id="UP000030151">
    <property type="component" value="Unassembled WGS sequence"/>
</dbReference>
<gene>
    <name evidence="1" type="ORF">X797_009376</name>
</gene>
<dbReference type="HOGENOM" id="CLU_1115969_0_0_1"/>